<gene>
    <name evidence="1" type="ORF">E2C01_054903</name>
</gene>
<dbReference type="Proteomes" id="UP000324222">
    <property type="component" value="Unassembled WGS sequence"/>
</dbReference>
<dbReference type="EMBL" id="VSRR010017955">
    <property type="protein sequence ID" value="MPC60844.1"/>
    <property type="molecule type" value="Genomic_DNA"/>
</dbReference>
<organism evidence="1 2">
    <name type="scientific">Portunus trituberculatus</name>
    <name type="common">Swimming crab</name>
    <name type="synonym">Neptunus trituberculatus</name>
    <dbReference type="NCBI Taxonomy" id="210409"/>
    <lineage>
        <taxon>Eukaryota</taxon>
        <taxon>Metazoa</taxon>
        <taxon>Ecdysozoa</taxon>
        <taxon>Arthropoda</taxon>
        <taxon>Crustacea</taxon>
        <taxon>Multicrustacea</taxon>
        <taxon>Malacostraca</taxon>
        <taxon>Eumalacostraca</taxon>
        <taxon>Eucarida</taxon>
        <taxon>Decapoda</taxon>
        <taxon>Pleocyemata</taxon>
        <taxon>Brachyura</taxon>
        <taxon>Eubrachyura</taxon>
        <taxon>Portunoidea</taxon>
        <taxon>Portunidae</taxon>
        <taxon>Portuninae</taxon>
        <taxon>Portunus</taxon>
    </lineage>
</organism>
<dbReference type="AlphaFoldDB" id="A0A5B7GW81"/>
<keyword evidence="2" id="KW-1185">Reference proteome</keyword>
<comment type="caution">
    <text evidence="1">The sequence shown here is derived from an EMBL/GenBank/DDBJ whole genome shotgun (WGS) entry which is preliminary data.</text>
</comment>
<sequence length="98" mass="10984">MIFENRLTSQTPTSNMPPCTPFYTAHVQLSVETLLGHPLSLPLPLTSFFIPQLPFPSLVKAVKCGLYNIQVLPKAPDRLLPPLSTPRLQFDVSEYHPQ</sequence>
<protein>
    <submittedName>
        <fullName evidence="1">Uncharacterized protein</fullName>
    </submittedName>
</protein>
<accession>A0A5B7GW81</accession>
<name>A0A5B7GW81_PORTR</name>
<evidence type="ECO:0000313" key="1">
    <source>
        <dbReference type="EMBL" id="MPC60844.1"/>
    </source>
</evidence>
<proteinExistence type="predicted"/>
<evidence type="ECO:0000313" key="2">
    <source>
        <dbReference type="Proteomes" id="UP000324222"/>
    </source>
</evidence>
<reference evidence="1 2" key="1">
    <citation type="submission" date="2019-05" db="EMBL/GenBank/DDBJ databases">
        <title>Another draft genome of Portunus trituberculatus and its Hox gene families provides insights of decapod evolution.</title>
        <authorList>
            <person name="Jeong J.-H."/>
            <person name="Song I."/>
            <person name="Kim S."/>
            <person name="Choi T."/>
            <person name="Kim D."/>
            <person name="Ryu S."/>
            <person name="Kim W."/>
        </authorList>
    </citation>
    <scope>NUCLEOTIDE SEQUENCE [LARGE SCALE GENOMIC DNA]</scope>
    <source>
        <tissue evidence="1">Muscle</tissue>
    </source>
</reference>